<proteinExistence type="inferred from homology"/>
<keyword evidence="2" id="KW-1277">Toxin-antitoxin system</keyword>
<dbReference type="PANTHER" id="PTHR38781">
    <property type="entry name" value="ANTITOXIN DINJ-RELATED"/>
    <property type="match status" value="1"/>
</dbReference>
<dbReference type="AlphaFoldDB" id="A0A9X1B4D5"/>
<evidence type="ECO:0000256" key="2">
    <source>
        <dbReference type="ARBA" id="ARBA00022649"/>
    </source>
</evidence>
<keyword evidence="4" id="KW-1185">Reference proteome</keyword>
<accession>A0A9X1B4D5</accession>
<evidence type="ECO:0000313" key="3">
    <source>
        <dbReference type="EMBL" id="MBK1619350.1"/>
    </source>
</evidence>
<protein>
    <submittedName>
        <fullName evidence="3">Type II toxin-antitoxin system antitoxin, RelB/DinJ family</fullName>
    </submittedName>
</protein>
<dbReference type="EMBL" id="NRRY01000020">
    <property type="protein sequence ID" value="MBK1619350.1"/>
    <property type="molecule type" value="Genomic_DNA"/>
</dbReference>
<dbReference type="InterPro" id="IPR007337">
    <property type="entry name" value="RelB/DinJ"/>
</dbReference>
<dbReference type="RefSeq" id="WP_200244648.1">
    <property type="nucleotide sequence ID" value="NZ_NRRY01000020.1"/>
</dbReference>
<dbReference type="GO" id="GO:0044010">
    <property type="term" value="P:single-species biofilm formation"/>
    <property type="evidence" value="ECO:0007669"/>
    <property type="project" value="InterPro"/>
</dbReference>
<name>A0A9X1B4D5_9GAMM</name>
<dbReference type="PIRSF" id="PIRSF003108">
    <property type="entry name" value="DinJ"/>
    <property type="match status" value="1"/>
</dbReference>
<reference evidence="3 4" key="1">
    <citation type="journal article" date="2020" name="Microorganisms">
        <title>Osmotic Adaptation and Compatible Solute Biosynthesis of Phototrophic Bacteria as Revealed from Genome Analyses.</title>
        <authorList>
            <person name="Imhoff J.F."/>
            <person name="Rahn T."/>
            <person name="Kunzel S."/>
            <person name="Keller A."/>
            <person name="Neulinger S.C."/>
        </authorList>
    </citation>
    <scope>NUCLEOTIDE SEQUENCE [LARGE SCALE GENOMIC DNA]</scope>
    <source>
        <strain evidence="3 4">DSM 25653</strain>
    </source>
</reference>
<dbReference type="PANTHER" id="PTHR38781:SF1">
    <property type="entry name" value="ANTITOXIN DINJ-RELATED"/>
    <property type="match status" value="1"/>
</dbReference>
<sequence length="86" mass="9571">MPSDTVVRARVDQQVKAEASEALEAMGLSMSDAIRLLLVRVAKDKTFPFEIKVPNATTVSTFEATDRGEDIIHCRDADEMFDKLDL</sequence>
<dbReference type="GO" id="GO:0015643">
    <property type="term" value="F:toxic substance binding"/>
    <property type="evidence" value="ECO:0007669"/>
    <property type="project" value="InterPro"/>
</dbReference>
<organism evidence="3 4">
    <name type="scientific">Lamprobacter modestohalophilus</name>
    <dbReference type="NCBI Taxonomy" id="1064514"/>
    <lineage>
        <taxon>Bacteria</taxon>
        <taxon>Pseudomonadati</taxon>
        <taxon>Pseudomonadota</taxon>
        <taxon>Gammaproteobacteria</taxon>
        <taxon>Chromatiales</taxon>
        <taxon>Chromatiaceae</taxon>
        <taxon>Lamprobacter</taxon>
    </lineage>
</organism>
<dbReference type="NCBIfam" id="TIGR02384">
    <property type="entry name" value="RelB_DinJ"/>
    <property type="match status" value="1"/>
</dbReference>
<dbReference type="GO" id="GO:0000987">
    <property type="term" value="F:cis-regulatory region sequence-specific DNA binding"/>
    <property type="evidence" value="ECO:0007669"/>
    <property type="project" value="InterPro"/>
</dbReference>
<evidence type="ECO:0000313" key="4">
    <source>
        <dbReference type="Proteomes" id="UP001138768"/>
    </source>
</evidence>
<dbReference type="Proteomes" id="UP001138768">
    <property type="component" value="Unassembled WGS sequence"/>
</dbReference>
<comment type="caution">
    <text evidence="3">The sequence shown here is derived from an EMBL/GenBank/DDBJ whole genome shotgun (WGS) entry which is preliminary data.</text>
</comment>
<dbReference type="Pfam" id="PF04221">
    <property type="entry name" value="RelB"/>
    <property type="match status" value="1"/>
</dbReference>
<evidence type="ECO:0000256" key="1">
    <source>
        <dbReference type="ARBA" id="ARBA00010562"/>
    </source>
</evidence>
<dbReference type="GO" id="GO:0006351">
    <property type="term" value="P:DNA-templated transcription"/>
    <property type="evidence" value="ECO:0007669"/>
    <property type="project" value="TreeGrafter"/>
</dbReference>
<dbReference type="GO" id="GO:0006355">
    <property type="term" value="P:regulation of DNA-templated transcription"/>
    <property type="evidence" value="ECO:0007669"/>
    <property type="project" value="InterPro"/>
</dbReference>
<dbReference type="InterPro" id="IPR013321">
    <property type="entry name" value="Arc_rbn_hlx_hlx"/>
</dbReference>
<dbReference type="InterPro" id="IPR026262">
    <property type="entry name" value="DinJ"/>
</dbReference>
<comment type="similarity">
    <text evidence="1">Belongs to the RelB/DinJ antitoxin family.</text>
</comment>
<dbReference type="Gene3D" id="1.10.1220.10">
    <property type="entry name" value="Met repressor-like"/>
    <property type="match status" value="1"/>
</dbReference>
<gene>
    <name evidence="3" type="ORF">CKO42_13055</name>
</gene>